<keyword evidence="2" id="KW-0808">Transferase</keyword>
<dbReference type="AlphaFoldDB" id="A0A841K0A8"/>
<dbReference type="EMBL" id="JACHEK010000003">
    <property type="protein sequence ID" value="MBB6143674.1"/>
    <property type="molecule type" value="Genomic_DNA"/>
</dbReference>
<protein>
    <submittedName>
        <fullName evidence="2">Glycosyltransferase involved in cell wall biosynthesis</fullName>
    </submittedName>
</protein>
<dbReference type="OrthoDB" id="9795068at2"/>
<dbReference type="Pfam" id="PF00534">
    <property type="entry name" value="Glycos_transf_1"/>
    <property type="match status" value="1"/>
</dbReference>
<dbReference type="PANTHER" id="PTHR45947:SF3">
    <property type="entry name" value="SULFOQUINOVOSYL TRANSFERASE SQD2"/>
    <property type="match status" value="1"/>
</dbReference>
<dbReference type="InterPro" id="IPR001296">
    <property type="entry name" value="Glyco_trans_1"/>
</dbReference>
<dbReference type="SUPFAM" id="SSF53756">
    <property type="entry name" value="UDP-Glycosyltransferase/glycogen phosphorylase"/>
    <property type="match status" value="1"/>
</dbReference>
<evidence type="ECO:0000313" key="2">
    <source>
        <dbReference type="EMBL" id="MBB6143674.1"/>
    </source>
</evidence>
<dbReference type="RefSeq" id="WP_050058726.1">
    <property type="nucleotide sequence ID" value="NZ_JACHEK010000003.1"/>
</dbReference>
<accession>A0A841K0A8</accession>
<reference evidence="2 3" key="1">
    <citation type="submission" date="2020-08" db="EMBL/GenBank/DDBJ databases">
        <title>Genomic Encyclopedia of Type Strains, Phase IV (KMG-IV): sequencing the most valuable type-strain genomes for metagenomic binning, comparative biology and taxonomic classification.</title>
        <authorList>
            <person name="Goeker M."/>
        </authorList>
    </citation>
    <scope>NUCLEOTIDE SEQUENCE [LARGE SCALE GENOMIC DNA]</scope>
    <source>
        <strain evidence="2 3">DSM 103733</strain>
    </source>
</reference>
<sequence length="393" mass="43499">MVLWIDWYPYHVARFKGLQAAFGVNGKVRGIELVGGIGVHAGLKFREELPPGLPVDTLLPERSWQEASKLALAFAVWRKLQELGPEMVLVPGYYTLPAIAAAVWAKAHRRTSVLMTESGAADHVRTAWKEKAKSILIRTLFDWMVAGGAAHVRYLRELGIQANRILNFYDVVDNDELRNRSMGLRRSSSGAGHNLPKKYFLYVGRLAPEKNVTGLLNAWLNYRASGGQWSLVLAGDGPEASSLKSLASQSCFAADVIFAGHRNQSALSPFFSFAKCFVLPSVREPWGLVVNEAMAVGLPLIVSNRCGCAEDLVEKGRNGLLFDPEDNEQLAACLHEIEETSPPELTRMGERSLEIIARFSPENFGNEIVNIANRLEHRDVRPVRKTASPERVA</sequence>
<dbReference type="Proteomes" id="UP000538666">
    <property type="component" value="Unassembled WGS sequence"/>
</dbReference>
<feature type="domain" description="Glycosyl transferase family 1" evidence="1">
    <location>
        <begin position="192"/>
        <end position="351"/>
    </location>
</feature>
<proteinExistence type="predicted"/>
<evidence type="ECO:0000313" key="3">
    <source>
        <dbReference type="Proteomes" id="UP000538666"/>
    </source>
</evidence>
<organism evidence="2 3">
    <name type="scientific">Silvibacterium bohemicum</name>
    <dbReference type="NCBI Taxonomy" id="1577686"/>
    <lineage>
        <taxon>Bacteria</taxon>
        <taxon>Pseudomonadati</taxon>
        <taxon>Acidobacteriota</taxon>
        <taxon>Terriglobia</taxon>
        <taxon>Terriglobales</taxon>
        <taxon>Acidobacteriaceae</taxon>
        <taxon>Silvibacterium</taxon>
    </lineage>
</organism>
<keyword evidence="3" id="KW-1185">Reference proteome</keyword>
<comment type="caution">
    <text evidence="2">The sequence shown here is derived from an EMBL/GenBank/DDBJ whole genome shotgun (WGS) entry which is preliminary data.</text>
</comment>
<dbReference type="GO" id="GO:0016757">
    <property type="term" value="F:glycosyltransferase activity"/>
    <property type="evidence" value="ECO:0007669"/>
    <property type="project" value="InterPro"/>
</dbReference>
<dbReference type="PANTHER" id="PTHR45947">
    <property type="entry name" value="SULFOQUINOVOSYL TRANSFERASE SQD2"/>
    <property type="match status" value="1"/>
</dbReference>
<gene>
    <name evidence="2" type="ORF">HNQ77_001623</name>
</gene>
<evidence type="ECO:0000259" key="1">
    <source>
        <dbReference type="Pfam" id="PF00534"/>
    </source>
</evidence>
<dbReference type="Gene3D" id="3.40.50.2000">
    <property type="entry name" value="Glycogen Phosphorylase B"/>
    <property type="match status" value="2"/>
</dbReference>
<dbReference type="InterPro" id="IPR050194">
    <property type="entry name" value="Glycosyltransferase_grp1"/>
</dbReference>
<dbReference type="CDD" id="cd03801">
    <property type="entry name" value="GT4_PimA-like"/>
    <property type="match status" value="1"/>
</dbReference>
<name>A0A841K0A8_9BACT</name>